<dbReference type="PANTHER" id="PTHR11439">
    <property type="entry name" value="GAG-POL-RELATED RETROTRANSPOSON"/>
    <property type="match status" value="1"/>
</dbReference>
<protein>
    <recommendedName>
        <fullName evidence="1">Reverse transcriptase Ty1/copia-type domain-containing protein</fullName>
    </recommendedName>
</protein>
<dbReference type="InterPro" id="IPR013103">
    <property type="entry name" value="RVT_2"/>
</dbReference>
<dbReference type="PANTHER" id="PTHR11439:SF496">
    <property type="entry name" value="RNA-DIRECTED DNA POLYMERASE"/>
    <property type="match status" value="1"/>
</dbReference>
<organism evidence="2">
    <name type="scientific">Tanacetum cinerariifolium</name>
    <name type="common">Dalmatian daisy</name>
    <name type="synonym">Chrysanthemum cinerariifolium</name>
    <dbReference type="NCBI Taxonomy" id="118510"/>
    <lineage>
        <taxon>Eukaryota</taxon>
        <taxon>Viridiplantae</taxon>
        <taxon>Streptophyta</taxon>
        <taxon>Embryophyta</taxon>
        <taxon>Tracheophyta</taxon>
        <taxon>Spermatophyta</taxon>
        <taxon>Magnoliopsida</taxon>
        <taxon>eudicotyledons</taxon>
        <taxon>Gunneridae</taxon>
        <taxon>Pentapetalae</taxon>
        <taxon>asterids</taxon>
        <taxon>campanulids</taxon>
        <taxon>Asterales</taxon>
        <taxon>Asteraceae</taxon>
        <taxon>Asteroideae</taxon>
        <taxon>Anthemideae</taxon>
        <taxon>Anthemidinae</taxon>
        <taxon>Tanacetum</taxon>
    </lineage>
</organism>
<comment type="caution">
    <text evidence="2">The sequence shown here is derived from an EMBL/GenBank/DDBJ whole genome shotgun (WGS) entry which is preliminary data.</text>
</comment>
<feature type="domain" description="Reverse transcriptase Ty1/copia-type" evidence="1">
    <location>
        <begin position="297"/>
        <end position="421"/>
    </location>
</feature>
<dbReference type="EMBL" id="BKCJ010004634">
    <property type="protein sequence ID" value="GEU62202.1"/>
    <property type="molecule type" value="Genomic_DNA"/>
</dbReference>
<reference evidence="2" key="1">
    <citation type="journal article" date="2019" name="Sci. Rep.">
        <title>Draft genome of Tanacetum cinerariifolium, the natural source of mosquito coil.</title>
        <authorList>
            <person name="Yamashiro T."/>
            <person name="Shiraishi A."/>
            <person name="Satake H."/>
            <person name="Nakayama K."/>
        </authorList>
    </citation>
    <scope>NUCLEOTIDE SEQUENCE</scope>
</reference>
<accession>A0A6L2LNY3</accession>
<evidence type="ECO:0000259" key="1">
    <source>
        <dbReference type="Pfam" id="PF07727"/>
    </source>
</evidence>
<sequence length="516" mass="59548">MFERENLSGSNYNDWFRSPKMVLRVKKKLFVIEQPISPTPPADSKQFENSSPYEMLQELKFMFEKQAGVERFDLIHTFHACKYEEGKPVGSYVIKMKNYMHNMGKTIGELHALLIEYENGLPKKAATPHVMAIQEYPAKDDTCDHYKGVGHCKRNCPAYLTELIKKKKQVGTTDMVRFMINLTTLSLSFGDYALETATRILNMVPTKKVDKTPYELWYRKVPNLSYLKVLGCEALVKRGRAVELEDIQDEDTSPSKITSKIPMEVEGFDPPQEEVIPVRRPVRTLQAPERLFFVDPNHPKEVRKLQRSIYGLKRALRSWNKIFDEEIKRFGYSQNLDKPYVYQKASGSNVTFLILYVDDIIIVGNHIPSLQSVKTYLGKCFAMKDLREATFILGIKIYRDRLKRLIGLSQYAYMDEILKVGSIMYAVRCTRTDVAFAQNITSRFQQNPGEPPWTAVKTILKYLKNTKDVFLVYGRNPEAELQVDCYCNAGFETDRDEIKFQTGYVAAFEAPNKVLL</sequence>
<evidence type="ECO:0000313" key="2">
    <source>
        <dbReference type="EMBL" id="GEU62202.1"/>
    </source>
</evidence>
<name>A0A6L2LNY3_TANCI</name>
<proteinExistence type="predicted"/>
<gene>
    <name evidence="2" type="ORF">Tci_034180</name>
</gene>
<dbReference type="AlphaFoldDB" id="A0A6L2LNY3"/>
<dbReference type="Pfam" id="PF07727">
    <property type="entry name" value="RVT_2"/>
    <property type="match status" value="1"/>
</dbReference>